<feature type="compositionally biased region" description="Polar residues" evidence="1">
    <location>
        <begin position="22"/>
        <end position="34"/>
    </location>
</feature>
<evidence type="ECO:0000313" key="4">
    <source>
        <dbReference type="EMBL" id="VVM58730.1"/>
    </source>
</evidence>
<evidence type="ECO:0000313" key="3">
    <source>
        <dbReference type="EMBL" id="CAK9888340.1"/>
    </source>
</evidence>
<dbReference type="Proteomes" id="UP000326595">
    <property type="component" value="Chromosome"/>
</dbReference>
<accession>A0A5E6QU74</accession>
<evidence type="ECO:0000256" key="2">
    <source>
        <dbReference type="SAM" id="Phobius"/>
    </source>
</evidence>
<protein>
    <submittedName>
        <fullName evidence="4">Uncharacterized protein</fullName>
    </submittedName>
</protein>
<feature type="transmembrane region" description="Helical" evidence="2">
    <location>
        <begin position="390"/>
        <end position="408"/>
    </location>
</feature>
<dbReference type="RefSeq" id="WP_038994283.1">
    <property type="nucleotide sequence ID" value="NZ_OZ024668.1"/>
</dbReference>
<name>A0A5E6QU74_PSEFL</name>
<feature type="transmembrane region" description="Helical" evidence="2">
    <location>
        <begin position="164"/>
        <end position="185"/>
    </location>
</feature>
<organism evidence="4">
    <name type="scientific">Pseudomonas fluorescens</name>
    <dbReference type="NCBI Taxonomy" id="294"/>
    <lineage>
        <taxon>Bacteria</taxon>
        <taxon>Pseudomonadati</taxon>
        <taxon>Pseudomonadota</taxon>
        <taxon>Gammaproteobacteria</taxon>
        <taxon>Pseudomonadales</taxon>
        <taxon>Pseudomonadaceae</taxon>
        <taxon>Pseudomonas</taxon>
    </lineage>
</organism>
<evidence type="ECO:0000313" key="5">
    <source>
        <dbReference type="Proteomes" id="UP000326595"/>
    </source>
</evidence>
<reference evidence="3 5" key="2">
    <citation type="submission" date="2024-03" db="EMBL/GenBank/DDBJ databases">
        <authorList>
            <person name="Alaster D. Moffat"/>
            <person name="Govind Chandra"/>
            <person name="Andrew W. Truman"/>
        </authorList>
    </citation>
    <scope>NUCLEOTIDE SEQUENCE [LARGE SCALE GENOMIC DNA]</scope>
    <source>
        <strain evidence="3">PS652</strain>
    </source>
</reference>
<keyword evidence="2" id="KW-1133">Transmembrane helix</keyword>
<feature type="transmembrane region" description="Helical" evidence="2">
    <location>
        <begin position="205"/>
        <end position="227"/>
    </location>
</feature>
<evidence type="ECO:0000256" key="1">
    <source>
        <dbReference type="SAM" id="MobiDB-lite"/>
    </source>
</evidence>
<keyword evidence="2" id="KW-0812">Transmembrane</keyword>
<dbReference type="EMBL" id="CABVHG010000005">
    <property type="protein sequence ID" value="VVM58730.1"/>
    <property type="molecule type" value="Genomic_DNA"/>
</dbReference>
<feature type="region of interest" description="Disordered" evidence="1">
    <location>
        <begin position="1"/>
        <end position="38"/>
    </location>
</feature>
<proteinExistence type="predicted"/>
<sequence>MQIGPLSNTLPTVTEKPAARDVSTSDFQSINSSGPKLGQAIHSLTDDVEDFSLELDKLFDELSRDMSPDELDIVRIIEGFVTNGDPSSNHPIAQMVTSSSTNHSTTTVEERVAVAEVFWNSIKNSDFLQNLGTSATVNMPSVFALTVLRGVVNNLISRNLSGPAAVAVGATFTAIPLLLAAGAFVHHELTGSATSASRASQLSLFAGAGLILAAAVFTNPVSIFSTIAKSAPGLMAYCIARDGFASVHNLGSDTALNGKAHGIGSVVYGLQQFIAEAVGLAMGPGWTATLVGALINAGIESGEPAVNETLSAWMSKVPVAQDVEAQHSVDDTSENHLRLDWKVPGWRDLLGRMEKVGIPRIIAFSIISTGSTVADNLLATTGLTDDQRKWIVAPIVGILAGLILTPFYHSTDRPVPNPASPPQSLDIGSGLDNSAFKFD</sequence>
<feature type="compositionally biased region" description="Polar residues" evidence="1">
    <location>
        <begin position="1"/>
        <end position="12"/>
    </location>
</feature>
<gene>
    <name evidence="3" type="ORF">PS652_01165</name>
    <name evidence="4" type="ORF">PS652_01177</name>
</gene>
<keyword evidence="2" id="KW-0472">Membrane</keyword>
<dbReference type="EMBL" id="OZ024668">
    <property type="protein sequence ID" value="CAK9888340.1"/>
    <property type="molecule type" value="Genomic_DNA"/>
</dbReference>
<reference evidence="4" key="1">
    <citation type="submission" date="2019-09" db="EMBL/GenBank/DDBJ databases">
        <authorList>
            <person name="Chandra G."/>
            <person name="Truman W A."/>
        </authorList>
    </citation>
    <scope>NUCLEOTIDE SEQUENCE [LARGE SCALE GENOMIC DNA]</scope>
    <source>
        <strain evidence="4">PS652</strain>
    </source>
</reference>
<dbReference type="AlphaFoldDB" id="A0A5E6QU74"/>